<evidence type="ECO:0000313" key="3">
    <source>
        <dbReference type="Proteomes" id="UP000054742"/>
    </source>
</evidence>
<feature type="transmembrane region" description="Helical" evidence="1">
    <location>
        <begin position="118"/>
        <end position="136"/>
    </location>
</feature>
<dbReference type="STRING" id="29422.Lbru_1026"/>
<dbReference type="EMBL" id="LNXV01000007">
    <property type="protein sequence ID" value="KTC85230.1"/>
    <property type="molecule type" value="Genomic_DNA"/>
</dbReference>
<evidence type="ECO:0000256" key="1">
    <source>
        <dbReference type="SAM" id="Phobius"/>
    </source>
</evidence>
<accession>A0A0W0SPK0</accession>
<keyword evidence="1" id="KW-1133">Transmembrane helix</keyword>
<keyword evidence="1" id="KW-0812">Transmembrane</keyword>
<feature type="transmembrane region" description="Helical" evidence="1">
    <location>
        <begin position="142"/>
        <end position="164"/>
    </location>
</feature>
<protein>
    <submittedName>
        <fullName evidence="2">Uncharacterized protein</fullName>
    </submittedName>
</protein>
<reference evidence="2 3" key="1">
    <citation type="submission" date="2015-11" db="EMBL/GenBank/DDBJ databases">
        <title>Genomic analysis of 38 Legionella species identifies large and diverse effector repertoires.</title>
        <authorList>
            <person name="Burstein D."/>
            <person name="Amaro F."/>
            <person name="Zusman T."/>
            <person name="Lifshitz Z."/>
            <person name="Cohen O."/>
            <person name="Gilbert J.A."/>
            <person name="Pupko T."/>
            <person name="Shuman H.A."/>
            <person name="Segal G."/>
        </authorList>
    </citation>
    <scope>NUCLEOTIDE SEQUENCE [LARGE SCALE GENOMIC DNA]</scope>
    <source>
        <strain evidence="2 3">ATCC 43878</strain>
    </source>
</reference>
<keyword evidence="1" id="KW-0472">Membrane</keyword>
<dbReference type="PATRIC" id="fig|29422.6.peg.1078"/>
<organism evidence="2 3">
    <name type="scientific">Legionella brunensis</name>
    <dbReference type="NCBI Taxonomy" id="29422"/>
    <lineage>
        <taxon>Bacteria</taxon>
        <taxon>Pseudomonadati</taxon>
        <taxon>Pseudomonadota</taxon>
        <taxon>Gammaproteobacteria</taxon>
        <taxon>Legionellales</taxon>
        <taxon>Legionellaceae</taxon>
        <taxon>Legionella</taxon>
    </lineage>
</organism>
<proteinExistence type="predicted"/>
<keyword evidence="3" id="KW-1185">Reference proteome</keyword>
<name>A0A0W0SPK0_9GAMM</name>
<sequence>MLSFKRFQSFLWDIDPGYFSLKQAAKTILAILVVLWFVRNEPILVRAMAGVSCAMSMQGSFAKTFSWRVGQIILFDLFYFASFCLGLSIRDSANLKAIILALLGFTVNYCRRFGLQTHVAPLMIWMLCFIATILPFDSSAQAWKHIHGLIAGLAVSAFVMLVVFPENYRRLYIHNSNRFFKYLAQGLKEMRRYLLLPNLSLDFEHQTFLRIKDSMNRLLASNRSIDQSDIFDEQHERLIGEVMICKYALAQAYTMMIEAYRSLRIYQHFWSPEIRLSLSLINKQLSQLFASAKMDESYIVRAKVFEISFANFIQKVNQEKITEPRLIMAILNLNLSLRFMIQQFNKLLEFSHAN</sequence>
<dbReference type="AlphaFoldDB" id="A0A0W0SPK0"/>
<comment type="caution">
    <text evidence="2">The sequence shown here is derived from an EMBL/GenBank/DDBJ whole genome shotgun (WGS) entry which is preliminary data.</text>
</comment>
<dbReference type="RefSeq" id="WP_058441115.1">
    <property type="nucleotide sequence ID" value="NZ_CAAAHU010000009.1"/>
</dbReference>
<dbReference type="Proteomes" id="UP000054742">
    <property type="component" value="Unassembled WGS sequence"/>
</dbReference>
<feature type="transmembrane region" description="Helical" evidence="1">
    <location>
        <begin position="65"/>
        <end position="89"/>
    </location>
</feature>
<evidence type="ECO:0000313" key="2">
    <source>
        <dbReference type="EMBL" id="KTC85230.1"/>
    </source>
</evidence>
<gene>
    <name evidence="2" type="ORF">Lbru_1026</name>
</gene>
<dbReference type="OrthoDB" id="5636317at2"/>